<dbReference type="InterPro" id="IPR005183">
    <property type="entry name" value="DUF305_CopM-like"/>
</dbReference>
<dbReference type="Pfam" id="PF03713">
    <property type="entry name" value="DUF305"/>
    <property type="match status" value="1"/>
</dbReference>
<dbReference type="AlphaFoldDB" id="A0A7R7I0Z1"/>
<dbReference type="RefSeq" id="WP_203964562.1">
    <property type="nucleotide sequence ID" value="NZ_AP023355.1"/>
</dbReference>
<evidence type="ECO:0000256" key="1">
    <source>
        <dbReference type="SAM" id="MobiDB-lite"/>
    </source>
</evidence>
<organism evidence="4 5">
    <name type="scientific">Actinocatenispora thailandica</name>
    <dbReference type="NCBI Taxonomy" id="227318"/>
    <lineage>
        <taxon>Bacteria</taxon>
        <taxon>Bacillati</taxon>
        <taxon>Actinomycetota</taxon>
        <taxon>Actinomycetes</taxon>
        <taxon>Micromonosporales</taxon>
        <taxon>Micromonosporaceae</taxon>
        <taxon>Actinocatenispora</taxon>
    </lineage>
</organism>
<dbReference type="Proteomes" id="UP000611640">
    <property type="component" value="Chromosome"/>
</dbReference>
<keyword evidence="2" id="KW-0732">Signal</keyword>
<evidence type="ECO:0000259" key="3">
    <source>
        <dbReference type="Pfam" id="PF03713"/>
    </source>
</evidence>
<keyword evidence="5" id="KW-1185">Reference proteome</keyword>
<evidence type="ECO:0000313" key="4">
    <source>
        <dbReference type="EMBL" id="BCJ38543.1"/>
    </source>
</evidence>
<accession>A0A7R7I0Z1</accession>
<feature type="compositionally biased region" description="Low complexity" evidence="1">
    <location>
        <begin position="96"/>
        <end position="113"/>
    </location>
</feature>
<protein>
    <submittedName>
        <fullName evidence="4">DUF305 domain-containing protein</fullName>
    </submittedName>
</protein>
<dbReference type="PANTHER" id="PTHR36933:SF1">
    <property type="entry name" value="SLL0788 PROTEIN"/>
    <property type="match status" value="1"/>
</dbReference>
<feature type="region of interest" description="Disordered" evidence="1">
    <location>
        <begin position="96"/>
        <end position="115"/>
    </location>
</feature>
<dbReference type="PROSITE" id="PS51257">
    <property type="entry name" value="PROKAR_LIPOPROTEIN"/>
    <property type="match status" value="1"/>
</dbReference>
<proteinExistence type="predicted"/>
<evidence type="ECO:0000313" key="5">
    <source>
        <dbReference type="Proteomes" id="UP000611640"/>
    </source>
</evidence>
<feature type="chain" id="PRO_5038744624" evidence="2">
    <location>
        <begin position="22"/>
        <end position="180"/>
    </location>
</feature>
<dbReference type="PANTHER" id="PTHR36933">
    <property type="entry name" value="SLL0788 PROTEIN"/>
    <property type="match status" value="1"/>
</dbReference>
<feature type="domain" description="DUF305" evidence="3">
    <location>
        <begin position="38"/>
        <end position="180"/>
    </location>
</feature>
<gene>
    <name evidence="4" type="ORF">Athai_60460</name>
</gene>
<feature type="signal peptide" evidence="2">
    <location>
        <begin position="1"/>
        <end position="21"/>
    </location>
</feature>
<sequence>MRRRGLLVTPGLLVLTGCTTAGTAEPKTSASRYVNAADVRFARQMITANSHSRRITRCADGRPVPSGLRSLAAAIGATERDENKTMTVWLRTWRAAAPDPTTHDPTTPDSATPGRDADVARLTAARDDDFADLFRRTLAAAQQHQLALATAETRHGINVGARDLARRIIRSRTAELDQLR</sequence>
<reference evidence="4 5" key="1">
    <citation type="submission" date="2020-08" db="EMBL/GenBank/DDBJ databases">
        <title>Whole genome shotgun sequence of Actinocatenispora thailandica NBRC 105041.</title>
        <authorList>
            <person name="Komaki H."/>
            <person name="Tamura T."/>
        </authorList>
    </citation>
    <scope>NUCLEOTIDE SEQUENCE [LARGE SCALE GENOMIC DNA]</scope>
    <source>
        <strain evidence="4 5">NBRC 105041</strain>
    </source>
</reference>
<dbReference type="Gene3D" id="1.20.1260.10">
    <property type="match status" value="1"/>
</dbReference>
<dbReference type="EMBL" id="AP023355">
    <property type="protein sequence ID" value="BCJ38543.1"/>
    <property type="molecule type" value="Genomic_DNA"/>
</dbReference>
<dbReference type="KEGG" id="atl:Athai_60460"/>
<name>A0A7R7I0Z1_9ACTN</name>
<evidence type="ECO:0000256" key="2">
    <source>
        <dbReference type="SAM" id="SignalP"/>
    </source>
</evidence>
<dbReference type="InterPro" id="IPR012347">
    <property type="entry name" value="Ferritin-like"/>
</dbReference>